<keyword evidence="2" id="KW-1185">Reference proteome</keyword>
<accession>A0AAV0ZKE9</accession>
<dbReference type="AlphaFoldDB" id="A0AAV0ZKE9"/>
<gene>
    <name evidence="1" type="ORF">VFH_II138760</name>
</gene>
<sequence length="193" mass="21887">MGVRPIRIESRKFLLWFKTISSKNCSSLGKECTSVQSRVRSATAASSSTSVHPQSLLLRSVQLNTSMRPPPGFIVSASRFRINLSPLHAIRSITVSDNKERRRKYEINHCLLTGYTPVVLLWRHNQTENQRSSDSSKVFEVEAFLDAMICVQIVVALEKIEAEVQIYSCKSLLQVQKNFGDDPILNYFGYFEA</sequence>
<dbReference type="EMBL" id="OX451737">
    <property type="protein sequence ID" value="CAI8598664.1"/>
    <property type="molecule type" value="Genomic_DNA"/>
</dbReference>
<name>A0AAV0ZKE9_VICFA</name>
<organism evidence="1 2">
    <name type="scientific">Vicia faba</name>
    <name type="common">Broad bean</name>
    <name type="synonym">Faba vulgaris</name>
    <dbReference type="NCBI Taxonomy" id="3906"/>
    <lineage>
        <taxon>Eukaryota</taxon>
        <taxon>Viridiplantae</taxon>
        <taxon>Streptophyta</taxon>
        <taxon>Embryophyta</taxon>
        <taxon>Tracheophyta</taxon>
        <taxon>Spermatophyta</taxon>
        <taxon>Magnoliopsida</taxon>
        <taxon>eudicotyledons</taxon>
        <taxon>Gunneridae</taxon>
        <taxon>Pentapetalae</taxon>
        <taxon>rosids</taxon>
        <taxon>fabids</taxon>
        <taxon>Fabales</taxon>
        <taxon>Fabaceae</taxon>
        <taxon>Papilionoideae</taxon>
        <taxon>50 kb inversion clade</taxon>
        <taxon>NPAAA clade</taxon>
        <taxon>Hologalegina</taxon>
        <taxon>IRL clade</taxon>
        <taxon>Fabeae</taxon>
        <taxon>Vicia</taxon>
    </lineage>
</organism>
<protein>
    <submittedName>
        <fullName evidence="1">Uncharacterized protein</fullName>
    </submittedName>
</protein>
<evidence type="ECO:0000313" key="1">
    <source>
        <dbReference type="EMBL" id="CAI8598664.1"/>
    </source>
</evidence>
<dbReference type="Proteomes" id="UP001157006">
    <property type="component" value="Chromosome 2"/>
</dbReference>
<proteinExistence type="predicted"/>
<reference evidence="1 2" key="1">
    <citation type="submission" date="2023-01" db="EMBL/GenBank/DDBJ databases">
        <authorList>
            <person name="Kreplak J."/>
        </authorList>
    </citation>
    <scope>NUCLEOTIDE SEQUENCE [LARGE SCALE GENOMIC DNA]</scope>
</reference>
<evidence type="ECO:0000313" key="2">
    <source>
        <dbReference type="Proteomes" id="UP001157006"/>
    </source>
</evidence>